<feature type="transmembrane region" description="Helical" evidence="5">
    <location>
        <begin position="95"/>
        <end position="121"/>
    </location>
</feature>
<dbReference type="RefSeq" id="WP_135431441.1">
    <property type="nucleotide sequence ID" value="NZ_RPEM01000007.1"/>
</dbReference>
<comment type="subcellular location">
    <subcellularLocation>
        <location evidence="1">Endomembrane system</location>
        <topology evidence="1">Multi-pass membrane protein</topology>
    </subcellularLocation>
</comment>
<keyword evidence="7" id="KW-1185">Reference proteome</keyword>
<gene>
    <name evidence="6" type="ORF">EEB11_11410</name>
</gene>
<dbReference type="Proteomes" id="UP000297741">
    <property type="component" value="Unassembled WGS sequence"/>
</dbReference>
<keyword evidence="3 5" id="KW-1133">Transmembrane helix</keyword>
<evidence type="ECO:0000313" key="7">
    <source>
        <dbReference type="Proteomes" id="UP000297741"/>
    </source>
</evidence>
<protein>
    <submittedName>
        <fullName evidence="6">Isoprenylcysteine carboxylmethyltransferase family protein</fullName>
    </submittedName>
</protein>
<dbReference type="Pfam" id="PF04191">
    <property type="entry name" value="PEMT"/>
    <property type="match status" value="1"/>
</dbReference>
<reference evidence="6 7" key="1">
    <citation type="submission" date="2018-11" db="EMBL/GenBank/DDBJ databases">
        <title>Tabrizicola sp. isolated from sediment of alpine lake.</title>
        <authorList>
            <person name="Liu Z."/>
        </authorList>
    </citation>
    <scope>NUCLEOTIDE SEQUENCE [LARGE SCALE GENOMIC DNA]</scope>
    <source>
        <strain evidence="6 7">DRYC-M-16</strain>
    </source>
</reference>
<dbReference type="InterPro" id="IPR007318">
    <property type="entry name" value="Phopholipid_MeTrfase"/>
</dbReference>
<evidence type="ECO:0000313" key="6">
    <source>
        <dbReference type="EMBL" id="TGD42880.1"/>
    </source>
</evidence>
<proteinExistence type="predicted"/>
<evidence type="ECO:0000256" key="4">
    <source>
        <dbReference type="ARBA" id="ARBA00023136"/>
    </source>
</evidence>
<evidence type="ECO:0000256" key="3">
    <source>
        <dbReference type="ARBA" id="ARBA00022989"/>
    </source>
</evidence>
<comment type="caution">
    <text evidence="6">The sequence shown here is derived from an EMBL/GenBank/DDBJ whole genome shotgun (WGS) entry which is preliminary data.</text>
</comment>
<dbReference type="Gene3D" id="1.20.120.1630">
    <property type="match status" value="1"/>
</dbReference>
<sequence>MPKTLTDWIDLPPVWLALALGVTWGFDQVMPWGLFGPAGRFVGAGLVIIGLGLLAAAVAQMLAARTTVIPRGQPRTLVTGGLFAWSRNPIYLADALILSGAILWWDVPVAVPLVFGFMFLIQHRFILREEMVLRAAFGPQFTQWAARTGRWFGRTLR</sequence>
<dbReference type="EMBL" id="RPEM01000007">
    <property type="protein sequence ID" value="TGD42880.1"/>
    <property type="molecule type" value="Genomic_DNA"/>
</dbReference>
<feature type="transmembrane region" description="Helical" evidence="5">
    <location>
        <begin position="41"/>
        <end position="63"/>
    </location>
</feature>
<keyword evidence="4 5" id="KW-0472">Membrane</keyword>
<accession>A0ABY2KNB5</accession>
<evidence type="ECO:0000256" key="1">
    <source>
        <dbReference type="ARBA" id="ARBA00004127"/>
    </source>
</evidence>
<name>A0ABY2KNB5_9RHOB</name>
<keyword evidence="2 5" id="KW-0812">Transmembrane</keyword>
<evidence type="ECO:0000256" key="5">
    <source>
        <dbReference type="SAM" id="Phobius"/>
    </source>
</evidence>
<organism evidence="6 7">
    <name type="scientific">Pseudotabrizicola sediminis</name>
    <dbReference type="NCBI Taxonomy" id="2486418"/>
    <lineage>
        <taxon>Bacteria</taxon>
        <taxon>Pseudomonadati</taxon>
        <taxon>Pseudomonadota</taxon>
        <taxon>Alphaproteobacteria</taxon>
        <taxon>Rhodobacterales</taxon>
        <taxon>Paracoccaceae</taxon>
        <taxon>Pseudotabrizicola</taxon>
    </lineage>
</organism>
<evidence type="ECO:0000256" key="2">
    <source>
        <dbReference type="ARBA" id="ARBA00022692"/>
    </source>
</evidence>
<feature type="transmembrane region" description="Helical" evidence="5">
    <location>
        <begin position="12"/>
        <end position="29"/>
    </location>
</feature>